<evidence type="ECO:0000256" key="2">
    <source>
        <dbReference type="ARBA" id="ARBA00022679"/>
    </source>
</evidence>
<dbReference type="InterPro" id="IPR002173">
    <property type="entry name" value="Carboh/pur_kinase_PfkB_CS"/>
</dbReference>
<dbReference type="PANTHER" id="PTHR43085:SF15">
    <property type="entry name" value="2-DEHYDRO-3-DEOXYGLUCONOKINASE"/>
    <property type="match status" value="1"/>
</dbReference>
<dbReference type="STRING" id="1581420.AAW00_14080"/>
<dbReference type="Pfam" id="PF00294">
    <property type="entry name" value="PfkB"/>
    <property type="match status" value="1"/>
</dbReference>
<dbReference type="PROSITE" id="PS00584">
    <property type="entry name" value="PFKB_KINASES_2"/>
    <property type="match status" value="1"/>
</dbReference>
<dbReference type="GO" id="GO:0005829">
    <property type="term" value="C:cytosol"/>
    <property type="evidence" value="ECO:0007669"/>
    <property type="project" value="TreeGrafter"/>
</dbReference>
<dbReference type="InterPro" id="IPR050306">
    <property type="entry name" value="PfkB_Carbo_kinase"/>
</dbReference>
<dbReference type="GO" id="GO:0008673">
    <property type="term" value="F:2-dehydro-3-deoxygluconokinase activity"/>
    <property type="evidence" value="ECO:0007669"/>
    <property type="project" value="TreeGrafter"/>
</dbReference>
<evidence type="ECO:0000259" key="4">
    <source>
        <dbReference type="Pfam" id="PF00294"/>
    </source>
</evidence>
<dbReference type="InterPro" id="IPR029056">
    <property type="entry name" value="Ribokinase-like"/>
</dbReference>
<dbReference type="Gene3D" id="3.40.1190.20">
    <property type="match status" value="1"/>
</dbReference>
<accession>A0A0G9MPQ8</accession>
<dbReference type="GO" id="GO:0019698">
    <property type="term" value="P:D-galacturonate catabolic process"/>
    <property type="evidence" value="ECO:0007669"/>
    <property type="project" value="TreeGrafter"/>
</dbReference>
<proteinExistence type="inferred from homology"/>
<dbReference type="SUPFAM" id="SSF53613">
    <property type="entry name" value="Ribokinase-like"/>
    <property type="match status" value="1"/>
</dbReference>
<dbReference type="PATRIC" id="fig|1581420.6.peg.2879"/>
<dbReference type="PANTHER" id="PTHR43085">
    <property type="entry name" value="HEXOKINASE FAMILY MEMBER"/>
    <property type="match status" value="1"/>
</dbReference>
<reference evidence="5 6" key="1">
    <citation type="submission" date="2015-04" db="EMBL/GenBank/DDBJ databases">
        <title>The draft genome sequence of Erythrobacter luteus KA37.</title>
        <authorList>
            <person name="Zhuang L."/>
            <person name="Liu Y."/>
            <person name="Shao Z."/>
        </authorList>
    </citation>
    <scope>NUCLEOTIDE SEQUENCE [LARGE SCALE GENOMIC DNA]</scope>
    <source>
        <strain evidence="5 6">KA37</strain>
    </source>
</reference>
<dbReference type="InterPro" id="IPR011611">
    <property type="entry name" value="PfkB_dom"/>
</dbReference>
<protein>
    <submittedName>
        <fullName evidence="5">2-dehydro-3-deoxygluconokinase</fullName>
    </submittedName>
</protein>
<dbReference type="AlphaFoldDB" id="A0A0G9MPQ8"/>
<dbReference type="CDD" id="cd01166">
    <property type="entry name" value="KdgK"/>
    <property type="match status" value="1"/>
</dbReference>
<keyword evidence="3 5" id="KW-0418">Kinase</keyword>
<evidence type="ECO:0000313" key="6">
    <source>
        <dbReference type="Proteomes" id="UP000053464"/>
    </source>
</evidence>
<dbReference type="EMBL" id="LBHB01000006">
    <property type="protein sequence ID" value="KLE31283.1"/>
    <property type="molecule type" value="Genomic_DNA"/>
</dbReference>
<evidence type="ECO:0000256" key="3">
    <source>
        <dbReference type="ARBA" id="ARBA00022777"/>
    </source>
</evidence>
<dbReference type="RefSeq" id="WP_047005087.1">
    <property type="nucleotide sequence ID" value="NZ_LBHB01000006.1"/>
</dbReference>
<sequence>MPRVTLVGEGMLELTPQDGSAFALSYGGDALNTAIHMARLGHDVAFASALGDDPFSHSLRAAWEAEGIDCSPILVDPSRSAGLYAISLSDEGERTFTYWRGDSAARQMFALPESDSIARRALAGDCLAFSLVTLAILPDAGRETLLALARDVRDAGGMVAFDGNYRPRLWSSGEEAAIWRDRAIAVASIGLPTLDDEVLIGGPHGADAVAARWEAEGCAEVVVKLGAEGCRLPGGELVAPERPLAPVDTSGAGDAFNAGYLAARLAGAEPLEAARRGNALAGWTIMRRGAIPRRDQDYP</sequence>
<feature type="domain" description="Carbohydrate kinase PfkB" evidence="4">
    <location>
        <begin position="16"/>
        <end position="292"/>
    </location>
</feature>
<dbReference type="Proteomes" id="UP000053464">
    <property type="component" value="Unassembled WGS sequence"/>
</dbReference>
<evidence type="ECO:0000313" key="5">
    <source>
        <dbReference type="EMBL" id="KLE31283.1"/>
    </source>
</evidence>
<name>A0A0G9MPQ8_9SPHN</name>
<gene>
    <name evidence="5" type="ORF">AAW00_14080</name>
</gene>
<comment type="caution">
    <text evidence="5">The sequence shown here is derived from an EMBL/GenBank/DDBJ whole genome shotgun (WGS) entry which is preliminary data.</text>
</comment>
<dbReference type="GO" id="GO:0006974">
    <property type="term" value="P:DNA damage response"/>
    <property type="evidence" value="ECO:0007669"/>
    <property type="project" value="TreeGrafter"/>
</dbReference>
<dbReference type="GO" id="GO:0042840">
    <property type="term" value="P:D-glucuronate catabolic process"/>
    <property type="evidence" value="ECO:0007669"/>
    <property type="project" value="TreeGrafter"/>
</dbReference>
<keyword evidence="2" id="KW-0808">Transferase</keyword>
<comment type="similarity">
    <text evidence="1">Belongs to the carbohydrate kinase PfkB family.</text>
</comment>
<organism evidence="5 6">
    <name type="scientific">Aurantiacibacter luteus</name>
    <dbReference type="NCBI Taxonomy" id="1581420"/>
    <lineage>
        <taxon>Bacteria</taxon>
        <taxon>Pseudomonadati</taxon>
        <taxon>Pseudomonadota</taxon>
        <taxon>Alphaproteobacteria</taxon>
        <taxon>Sphingomonadales</taxon>
        <taxon>Erythrobacteraceae</taxon>
        <taxon>Aurantiacibacter</taxon>
    </lineage>
</organism>
<dbReference type="OrthoDB" id="9776822at2"/>
<keyword evidence="6" id="KW-1185">Reference proteome</keyword>
<evidence type="ECO:0000256" key="1">
    <source>
        <dbReference type="ARBA" id="ARBA00010688"/>
    </source>
</evidence>
<dbReference type="PROSITE" id="PS00583">
    <property type="entry name" value="PFKB_KINASES_1"/>
    <property type="match status" value="1"/>
</dbReference>